<proteinExistence type="predicted"/>
<dbReference type="Proteomes" id="UP000050525">
    <property type="component" value="Unassembled WGS sequence"/>
</dbReference>
<name>A0A151N7G1_ALLMI</name>
<evidence type="ECO:0000313" key="2">
    <source>
        <dbReference type="Proteomes" id="UP000050525"/>
    </source>
</evidence>
<comment type="caution">
    <text evidence="1">The sequence shown here is derived from an EMBL/GenBank/DDBJ whole genome shotgun (WGS) entry which is preliminary data.</text>
</comment>
<evidence type="ECO:0000313" key="1">
    <source>
        <dbReference type="EMBL" id="KYO32748.1"/>
    </source>
</evidence>
<accession>A0A151N7G1</accession>
<dbReference type="AlphaFoldDB" id="A0A151N7G1"/>
<organism evidence="1 2">
    <name type="scientific">Alligator mississippiensis</name>
    <name type="common">American alligator</name>
    <dbReference type="NCBI Taxonomy" id="8496"/>
    <lineage>
        <taxon>Eukaryota</taxon>
        <taxon>Metazoa</taxon>
        <taxon>Chordata</taxon>
        <taxon>Craniata</taxon>
        <taxon>Vertebrata</taxon>
        <taxon>Euteleostomi</taxon>
        <taxon>Archelosauria</taxon>
        <taxon>Archosauria</taxon>
        <taxon>Crocodylia</taxon>
        <taxon>Alligatoridae</taxon>
        <taxon>Alligatorinae</taxon>
        <taxon>Alligator</taxon>
    </lineage>
</organism>
<gene>
    <name evidence="1" type="ORF">Y1Q_0009352</name>
</gene>
<dbReference type="EMBL" id="AKHW03003879">
    <property type="protein sequence ID" value="KYO32748.1"/>
    <property type="molecule type" value="Genomic_DNA"/>
</dbReference>
<keyword evidence="2" id="KW-1185">Reference proteome</keyword>
<reference evidence="1 2" key="1">
    <citation type="journal article" date="2012" name="Genome Biol.">
        <title>Sequencing three crocodilian genomes to illuminate the evolution of archosaurs and amniotes.</title>
        <authorList>
            <person name="St John J.A."/>
            <person name="Braun E.L."/>
            <person name="Isberg S.R."/>
            <person name="Miles L.G."/>
            <person name="Chong A.Y."/>
            <person name="Gongora J."/>
            <person name="Dalzell P."/>
            <person name="Moran C."/>
            <person name="Bed'hom B."/>
            <person name="Abzhanov A."/>
            <person name="Burgess S.C."/>
            <person name="Cooksey A.M."/>
            <person name="Castoe T.A."/>
            <person name="Crawford N.G."/>
            <person name="Densmore L.D."/>
            <person name="Drew J.C."/>
            <person name="Edwards S.V."/>
            <person name="Faircloth B.C."/>
            <person name="Fujita M.K."/>
            <person name="Greenwold M.J."/>
            <person name="Hoffmann F.G."/>
            <person name="Howard J.M."/>
            <person name="Iguchi T."/>
            <person name="Janes D.E."/>
            <person name="Khan S.Y."/>
            <person name="Kohno S."/>
            <person name="de Koning A.J."/>
            <person name="Lance S.L."/>
            <person name="McCarthy F.M."/>
            <person name="McCormack J.E."/>
            <person name="Merchant M.E."/>
            <person name="Peterson D.G."/>
            <person name="Pollock D.D."/>
            <person name="Pourmand N."/>
            <person name="Raney B.J."/>
            <person name="Roessler K.A."/>
            <person name="Sanford J.R."/>
            <person name="Sawyer R.H."/>
            <person name="Schmidt C.J."/>
            <person name="Triplett E.W."/>
            <person name="Tuberville T.D."/>
            <person name="Venegas-Anaya M."/>
            <person name="Howard J.T."/>
            <person name="Jarvis E.D."/>
            <person name="Guillette L.J.Jr."/>
            <person name="Glenn T.C."/>
            <person name="Green R.E."/>
            <person name="Ray D.A."/>
        </authorList>
    </citation>
    <scope>NUCLEOTIDE SEQUENCE [LARGE SCALE GENOMIC DNA]</scope>
    <source>
        <strain evidence="1">KSC_2009_1</strain>
    </source>
</reference>
<sequence>MPRSGASRSIPALKKNSGAWKRDRVITDGLERIPFETEVKLCPKGVMFAEQTDASLHPVKVLRKEEEDSMIPSHHMARKNLKDTQKYQAYLHHLLCQHKQVSGW</sequence>
<protein>
    <submittedName>
        <fullName evidence="1">Uncharacterized protein</fullName>
    </submittedName>
</protein>